<dbReference type="EMBL" id="JPMI01000132">
    <property type="protein sequence ID" value="KFA91712.1"/>
    <property type="molecule type" value="Genomic_DNA"/>
</dbReference>
<feature type="region of interest" description="Disordered" evidence="1">
    <location>
        <begin position="154"/>
        <end position="188"/>
    </location>
</feature>
<protein>
    <submittedName>
        <fullName evidence="2">Uncharacterized protein</fullName>
    </submittedName>
</protein>
<comment type="caution">
    <text evidence="2">The sequence shown here is derived from an EMBL/GenBank/DDBJ whole genome shotgun (WGS) entry which is preliminary data.</text>
</comment>
<feature type="compositionally biased region" description="Low complexity" evidence="1">
    <location>
        <begin position="158"/>
        <end position="167"/>
    </location>
</feature>
<dbReference type="InterPro" id="IPR043737">
    <property type="entry name" value="DUF5682"/>
</dbReference>
<evidence type="ECO:0000313" key="3">
    <source>
        <dbReference type="Proteomes" id="UP000028547"/>
    </source>
</evidence>
<sequence length="834" mass="91154">MTPASPIAQLLEELDAGRIEARADAVLAEPLHWFPVRHHSPAVARHVAESIRARRPSIVFIEAPSDASELVPHIVDKKTKPPIALFSSYRDDDNALGLAGIESPAPDVPFKVSVYYPLLSYSPEYVAMREAAALGARVVFIDLPFRARVKSAAERGLQGTPGETGAPGEEGEPPQDDAHHVAEHHESQPGWEHLAVESSFYQKLADAAGYRSFDECWDALFDVSLRHADTESFRRDLAYFCAAVRATTRRERMELDGTLLREAHMWSTITRTLAETRTPPEKAMVVCGGFHIFLEKRMEPDRALPPGTVYNSLAPYSYLRTSSDTGYGAGNRAPLYYERLFQYSESDPANAPVAAMVDHVVSVLARGRRDGELLSPADAISVTQHARMLASLRNRSAPILDDVRDALISCCCKGSPQEEGRYLLGAMKAIETGTAVGRVTPALGKLPLLYDFYKALDELDLGEYVAQDRKAKVVLKLQQAEDERRSIFFHRLAQVGIPFARQLAVDKAGTLFTEEWEVSWAPKVEAALIEESIHGDSVESAALAKLDEELAQEAGSAGAVAERLLRAVNMDLPGMVLRLQASAGGAIDADSRLASLGKALTHLVVLERQAARRRLNKDLLGGLIQRCFGRACFAMPNAANVPPEEFDEVVAGVKSLAEVLIGEKGADLDRDLFIENARTTLADSKSQRLRGALSGVLTEIRAQSPEDLAADVARFARALPEEMVQCGDYLSGVMETSRTALMLGADGIVHAIDELLRVASWDQFLMLLPRTRGAFEAVHERARISLGDRVAVMYGLQDDDAAAVTKLETSVGAAVKLSELDARVGEIMKEWDFA</sequence>
<evidence type="ECO:0000256" key="1">
    <source>
        <dbReference type="SAM" id="MobiDB-lite"/>
    </source>
</evidence>
<dbReference type="RefSeq" id="WP_043397660.1">
    <property type="nucleotide sequence ID" value="NZ_JPMI01000132.1"/>
</dbReference>
<accession>A0A084STC7</accession>
<dbReference type="AlphaFoldDB" id="A0A084STC7"/>
<proteinExistence type="predicted"/>
<feature type="compositionally biased region" description="Basic and acidic residues" evidence="1">
    <location>
        <begin position="176"/>
        <end position="187"/>
    </location>
</feature>
<organism evidence="2 3">
    <name type="scientific">Archangium violaceum Cb vi76</name>
    <dbReference type="NCBI Taxonomy" id="1406225"/>
    <lineage>
        <taxon>Bacteria</taxon>
        <taxon>Pseudomonadati</taxon>
        <taxon>Myxococcota</taxon>
        <taxon>Myxococcia</taxon>
        <taxon>Myxococcales</taxon>
        <taxon>Cystobacterineae</taxon>
        <taxon>Archangiaceae</taxon>
        <taxon>Archangium</taxon>
    </lineage>
</organism>
<name>A0A084STC7_9BACT</name>
<evidence type="ECO:0000313" key="2">
    <source>
        <dbReference type="EMBL" id="KFA91712.1"/>
    </source>
</evidence>
<dbReference type="Proteomes" id="UP000028547">
    <property type="component" value="Unassembled WGS sequence"/>
</dbReference>
<reference evidence="2 3" key="1">
    <citation type="submission" date="2014-07" db="EMBL/GenBank/DDBJ databases">
        <title>Draft Genome Sequence of Gephyronic Acid Producer, Cystobacter violaceus Strain Cb vi76.</title>
        <authorList>
            <person name="Stevens D.C."/>
            <person name="Young J."/>
            <person name="Carmichael R."/>
            <person name="Tan J."/>
            <person name="Taylor R.E."/>
        </authorList>
    </citation>
    <scope>NUCLEOTIDE SEQUENCE [LARGE SCALE GENOMIC DNA]</scope>
    <source>
        <strain evidence="2 3">Cb vi76</strain>
    </source>
</reference>
<dbReference type="Pfam" id="PF18934">
    <property type="entry name" value="DUF5682"/>
    <property type="match status" value="1"/>
</dbReference>
<gene>
    <name evidence="2" type="ORF">Q664_20170</name>
</gene>